<dbReference type="SUPFAM" id="SSF54975">
    <property type="entry name" value="Acylphosphatase/BLUF domain-like"/>
    <property type="match status" value="1"/>
</dbReference>
<dbReference type="RefSeq" id="WP_271139350.1">
    <property type="nucleotide sequence ID" value="NZ_JAPYYP010000002.1"/>
</dbReference>
<comment type="similarity">
    <text evidence="2">Belongs to the acylphosphatase family.</text>
</comment>
<dbReference type="GO" id="GO:0016874">
    <property type="term" value="F:ligase activity"/>
    <property type="evidence" value="ECO:0007669"/>
    <property type="project" value="UniProtKB-UniRule"/>
</dbReference>
<dbReference type="InterPro" id="IPR001792">
    <property type="entry name" value="Acylphosphatase-like_dom"/>
</dbReference>
<organism evidence="14 15">
    <name type="scientific">Brevibacillus thermoruber</name>
    <dbReference type="NCBI Taxonomy" id="33942"/>
    <lineage>
        <taxon>Bacteria</taxon>
        <taxon>Bacillati</taxon>
        <taxon>Bacillota</taxon>
        <taxon>Bacilli</taxon>
        <taxon>Bacillales</taxon>
        <taxon>Paenibacillaceae</taxon>
        <taxon>Brevibacillus</taxon>
    </lineage>
</organism>
<evidence type="ECO:0000313" key="14">
    <source>
        <dbReference type="EMBL" id="MDA5107078.1"/>
    </source>
</evidence>
<evidence type="ECO:0000259" key="13">
    <source>
        <dbReference type="PROSITE" id="PS51163"/>
    </source>
</evidence>
<dbReference type="Gene3D" id="3.30.420.360">
    <property type="match status" value="1"/>
</dbReference>
<dbReference type="AlphaFoldDB" id="A0A9X3TN85"/>
<evidence type="ECO:0000313" key="15">
    <source>
        <dbReference type="Proteomes" id="UP001151071"/>
    </source>
</evidence>
<sequence length="777" mass="86756">MERVRLSVQGIVQGVGFRPFVYRTAVKHGLTGCSRNEQGGVVIEIEGDPACIQSFLHDLQTEVRTPAKISSIHMEKIPPLGEERFVIQPSRNNGQKISVFPADLVVCSQCLEEIHDPASRFYTYPFTSCTTCGPRYSIIHSLPYDRKHTTMSDFSLCQRCEEEFHNPLARRFHAQTIACPDCGPQIFYLSKERDASSKHWLQHVDHALRSGMILAVKGIGGFHLMCDATQSSVIAELRKRKRRIRKPLAIMIKDIETVESCFDLNPSEREALLGRQGLILLIKPNRKGRELLPVHELAPCHTRLGVMLPYSPLHHLLFDQDRCFLVATSGNRSGQSIARTNVEARTQLLDIADAFVTHDREICIRVEDSVGQIVDEHLQLLRRSRGYVPESFPYPLPNGLSSVPIVMGAGAEWKNTFCLLNANGAVISQHIGDVDSEQQLAVWREAVAHLTGFMDGNPTIVGFDPHPAYLITEEILHRMSISWKIPVYHHHAHLASCMAEHQLAAPVIGCILDGTGYGPDDSLWGFEILTGDFLGFERAIHMEPLVLPGGEAAIKKPWMMGMSLLAHAMKDESDTWEKVCQELFPSYKAWISWLSAQINGHLPSPTVTSAGRLFDGVSAMLGFCLESSYEGEAAILLGEKAEWYREHASSFCQDERYSFTIDKGEIRVKAMLKELLADILDHSPPERVAWKFHQTVAEMIAASVMIVSRQTEITDVVLSGGVWGNRMLLSLAVEKLCRAGMNVYTHRKVPPGDGGISLGQAVVALWRWAQYVSVSTR</sequence>
<dbReference type="InterPro" id="IPR051060">
    <property type="entry name" value="Carbamoyltrans_HypF-like"/>
</dbReference>
<dbReference type="InterPro" id="IPR004421">
    <property type="entry name" value="Carbamoyltransferase_HypF"/>
</dbReference>
<dbReference type="GO" id="GO:0051604">
    <property type="term" value="P:protein maturation"/>
    <property type="evidence" value="ECO:0007669"/>
    <property type="project" value="TreeGrafter"/>
</dbReference>
<dbReference type="Gene3D" id="3.90.870.50">
    <property type="match status" value="1"/>
</dbReference>
<reference evidence="14" key="1">
    <citation type="submission" date="2022-12" db="EMBL/GenBank/DDBJ databases">
        <title>Draft genome sequence of the thermophilic strain Brevibacillus thermoruber HT42, isolated from Los Humeros, Puebla, Mexico, with biotechnological potential.</title>
        <authorList>
            <person name="Lara Sanchez J."/>
            <person name="Solis Palacios R."/>
            <person name="Bustos Baena A.S."/>
            <person name="Ruz Baez A.E."/>
            <person name="Espinosa Luna G."/>
            <person name="Oliart Ros R.M."/>
        </authorList>
    </citation>
    <scope>NUCLEOTIDE SEQUENCE</scope>
    <source>
        <strain evidence="14">HT42</strain>
    </source>
</reference>
<comment type="caution">
    <text evidence="14">The sequence shown here is derived from an EMBL/GenBank/DDBJ whole genome shotgun (WGS) entry which is preliminary data.</text>
</comment>
<evidence type="ECO:0000256" key="9">
    <source>
        <dbReference type="ARBA" id="ARBA00048220"/>
    </source>
</evidence>
<dbReference type="PANTHER" id="PTHR42959:SF1">
    <property type="entry name" value="CARBAMOYLTRANSFERASE HYPF"/>
    <property type="match status" value="1"/>
</dbReference>
<evidence type="ECO:0000256" key="2">
    <source>
        <dbReference type="ARBA" id="ARBA00005614"/>
    </source>
</evidence>
<keyword evidence="11" id="KW-0378">Hydrolase</keyword>
<dbReference type="PROSITE" id="PS51163">
    <property type="entry name" value="YRDC"/>
    <property type="match status" value="1"/>
</dbReference>
<evidence type="ECO:0000256" key="11">
    <source>
        <dbReference type="PROSITE-ProRule" id="PRU00520"/>
    </source>
</evidence>
<dbReference type="InterPro" id="IPR006070">
    <property type="entry name" value="Sua5-like_dom"/>
</dbReference>
<proteinExistence type="inferred from homology"/>
<dbReference type="Pfam" id="PF01300">
    <property type="entry name" value="Sua5_yciO_yrdC"/>
    <property type="match status" value="1"/>
</dbReference>
<comment type="pathway">
    <text evidence="1">Protein modification; [NiFe] hydrogenase maturation.</text>
</comment>
<dbReference type="InterPro" id="IPR036046">
    <property type="entry name" value="Acylphosphatase-like_dom_sf"/>
</dbReference>
<keyword evidence="4 14" id="KW-0436">Ligase</keyword>
<dbReference type="InterPro" id="IPR055128">
    <property type="entry name" value="HypF_C_2"/>
</dbReference>
<gene>
    <name evidence="14" type="primary">hypF</name>
    <name evidence="14" type="ORF">O3V59_01765</name>
</gene>
<protein>
    <recommendedName>
        <fullName evidence="10">Carbamoyltransferase</fullName>
        <ecNumber evidence="10">6.2.-.-</ecNumber>
    </recommendedName>
</protein>
<dbReference type="GO" id="GO:0016743">
    <property type="term" value="F:carboxyl- or carbamoyltransferase activity"/>
    <property type="evidence" value="ECO:0007669"/>
    <property type="project" value="UniProtKB-UniRule"/>
</dbReference>
<dbReference type="Proteomes" id="UP001151071">
    <property type="component" value="Unassembled WGS sequence"/>
</dbReference>
<dbReference type="Gene3D" id="3.30.420.40">
    <property type="match status" value="1"/>
</dbReference>
<dbReference type="GO" id="GO:0003725">
    <property type="term" value="F:double-stranded RNA binding"/>
    <property type="evidence" value="ECO:0007669"/>
    <property type="project" value="InterPro"/>
</dbReference>
<dbReference type="PROSITE" id="PS00150">
    <property type="entry name" value="ACYLPHOSPHATASE_1"/>
    <property type="match status" value="1"/>
</dbReference>
<evidence type="ECO:0000256" key="10">
    <source>
        <dbReference type="PIRNR" id="PIRNR006256"/>
    </source>
</evidence>
<dbReference type="PIRSF" id="PIRSF006256">
    <property type="entry name" value="CMPcnvr_hdrg_mat"/>
    <property type="match status" value="1"/>
</dbReference>
<dbReference type="Pfam" id="PF17788">
    <property type="entry name" value="HypF_C"/>
    <property type="match status" value="1"/>
</dbReference>
<evidence type="ECO:0000256" key="4">
    <source>
        <dbReference type="ARBA" id="ARBA00022598"/>
    </source>
</evidence>
<keyword evidence="7" id="KW-0862">Zinc</keyword>
<evidence type="ECO:0000256" key="5">
    <source>
        <dbReference type="ARBA" id="ARBA00022723"/>
    </source>
</evidence>
<evidence type="ECO:0000256" key="1">
    <source>
        <dbReference type="ARBA" id="ARBA00004711"/>
    </source>
</evidence>
<evidence type="ECO:0000256" key="7">
    <source>
        <dbReference type="ARBA" id="ARBA00022833"/>
    </source>
</evidence>
<name>A0A9X3TN85_9BACL</name>
<feature type="active site" evidence="11">
    <location>
        <position position="18"/>
    </location>
</feature>
<keyword evidence="5" id="KW-0479">Metal-binding</keyword>
<dbReference type="PROSITE" id="PS51160">
    <property type="entry name" value="ACYLPHOSPHATASE_3"/>
    <property type="match status" value="1"/>
</dbReference>
<evidence type="ECO:0000256" key="6">
    <source>
        <dbReference type="ARBA" id="ARBA00022771"/>
    </source>
</evidence>
<dbReference type="Pfam" id="PF22521">
    <property type="entry name" value="HypF_C_2"/>
    <property type="match status" value="1"/>
</dbReference>
<dbReference type="InterPro" id="IPR041440">
    <property type="entry name" value="HypF_C"/>
</dbReference>
<comment type="catalytic activity">
    <reaction evidence="8 11">
        <text>an acyl phosphate + H2O = a carboxylate + phosphate + H(+)</text>
        <dbReference type="Rhea" id="RHEA:14965"/>
        <dbReference type="ChEBI" id="CHEBI:15377"/>
        <dbReference type="ChEBI" id="CHEBI:15378"/>
        <dbReference type="ChEBI" id="CHEBI:29067"/>
        <dbReference type="ChEBI" id="CHEBI:43474"/>
        <dbReference type="ChEBI" id="CHEBI:59918"/>
        <dbReference type="EC" id="3.6.1.7"/>
    </reaction>
</comment>
<evidence type="ECO:0000256" key="8">
    <source>
        <dbReference type="ARBA" id="ARBA00047645"/>
    </source>
</evidence>
<dbReference type="InterPro" id="IPR017945">
    <property type="entry name" value="DHBP_synth_RibB-like_a/b_dom"/>
</dbReference>
<feature type="active site" evidence="11">
    <location>
        <position position="36"/>
    </location>
</feature>
<dbReference type="Pfam" id="PF00708">
    <property type="entry name" value="Acylphosphatase"/>
    <property type="match status" value="1"/>
</dbReference>
<dbReference type="Gene3D" id="3.30.110.120">
    <property type="match status" value="1"/>
</dbReference>
<dbReference type="Pfam" id="PF07503">
    <property type="entry name" value="zf-HYPF"/>
    <property type="match status" value="2"/>
</dbReference>
<comment type="similarity">
    <text evidence="3 10">Belongs to the carbamoyltransferase HypF family.</text>
</comment>
<evidence type="ECO:0000259" key="12">
    <source>
        <dbReference type="PROSITE" id="PS51160"/>
    </source>
</evidence>
<keyword evidence="6" id="KW-0863">Zinc-finger</keyword>
<dbReference type="PANTHER" id="PTHR42959">
    <property type="entry name" value="CARBAMOYLTRANSFERASE"/>
    <property type="match status" value="1"/>
</dbReference>
<feature type="domain" description="Acylphosphatase-like" evidence="12">
    <location>
        <begin position="3"/>
        <end position="89"/>
    </location>
</feature>
<dbReference type="InterPro" id="IPR011125">
    <property type="entry name" value="Znf_HypF"/>
</dbReference>
<keyword evidence="15" id="KW-1185">Reference proteome</keyword>
<dbReference type="EC" id="6.2.-.-" evidence="10"/>
<evidence type="ECO:0000256" key="3">
    <source>
        <dbReference type="ARBA" id="ARBA00008097"/>
    </source>
</evidence>
<dbReference type="GO" id="GO:0003998">
    <property type="term" value="F:acylphosphatase activity"/>
    <property type="evidence" value="ECO:0007669"/>
    <property type="project" value="UniProtKB-EC"/>
</dbReference>
<dbReference type="NCBIfam" id="TIGR00143">
    <property type="entry name" value="hypF"/>
    <property type="match status" value="1"/>
</dbReference>
<feature type="domain" description="YrdC-like" evidence="13">
    <location>
        <begin position="198"/>
        <end position="386"/>
    </location>
</feature>
<accession>A0A9X3TN85</accession>
<comment type="catalytic activity">
    <reaction evidence="9">
        <text>C-terminal L-cysteinyl-[HypE protein] + carbamoyl phosphate + ATP + H2O = C-terminal S-carboxamide-L-cysteinyl-[HypE protein] + AMP + phosphate + diphosphate + H(+)</text>
        <dbReference type="Rhea" id="RHEA:55636"/>
        <dbReference type="Rhea" id="RHEA-COMP:14247"/>
        <dbReference type="Rhea" id="RHEA-COMP:14392"/>
        <dbReference type="ChEBI" id="CHEBI:15377"/>
        <dbReference type="ChEBI" id="CHEBI:15378"/>
        <dbReference type="ChEBI" id="CHEBI:30616"/>
        <dbReference type="ChEBI" id="CHEBI:33019"/>
        <dbReference type="ChEBI" id="CHEBI:43474"/>
        <dbReference type="ChEBI" id="CHEBI:58228"/>
        <dbReference type="ChEBI" id="CHEBI:76913"/>
        <dbReference type="ChEBI" id="CHEBI:139126"/>
        <dbReference type="ChEBI" id="CHEBI:456215"/>
    </reaction>
</comment>
<dbReference type="InterPro" id="IPR017968">
    <property type="entry name" value="Acylphosphatase_CS"/>
</dbReference>
<dbReference type="GO" id="GO:0008270">
    <property type="term" value="F:zinc ion binding"/>
    <property type="evidence" value="ECO:0007669"/>
    <property type="project" value="UniProtKB-KW"/>
</dbReference>
<dbReference type="EMBL" id="JAPYYP010000002">
    <property type="protein sequence ID" value="MDA5107078.1"/>
    <property type="molecule type" value="Genomic_DNA"/>
</dbReference>
<dbReference type="SUPFAM" id="SSF55821">
    <property type="entry name" value="YrdC/RibB"/>
    <property type="match status" value="1"/>
</dbReference>